<dbReference type="EMBL" id="SNYO01000001">
    <property type="protein sequence ID" value="TDQ65448.1"/>
    <property type="molecule type" value="Genomic_DNA"/>
</dbReference>
<organism evidence="2 3">
    <name type="scientific">Actinomycetospora succinea</name>
    <dbReference type="NCBI Taxonomy" id="663603"/>
    <lineage>
        <taxon>Bacteria</taxon>
        <taxon>Bacillati</taxon>
        <taxon>Actinomycetota</taxon>
        <taxon>Actinomycetes</taxon>
        <taxon>Pseudonocardiales</taxon>
        <taxon>Pseudonocardiaceae</taxon>
        <taxon>Actinomycetospora</taxon>
    </lineage>
</organism>
<dbReference type="RefSeq" id="WP_133824803.1">
    <property type="nucleotide sequence ID" value="NZ_BAABHR010000023.1"/>
</dbReference>
<reference evidence="2 3" key="1">
    <citation type="submission" date="2019-03" db="EMBL/GenBank/DDBJ databases">
        <title>Genomic Encyclopedia of Type Strains, Phase IV (KMG-IV): sequencing the most valuable type-strain genomes for metagenomic binning, comparative biology and taxonomic classification.</title>
        <authorList>
            <person name="Goeker M."/>
        </authorList>
    </citation>
    <scope>NUCLEOTIDE SEQUENCE [LARGE SCALE GENOMIC DNA]</scope>
    <source>
        <strain evidence="2 3">DSM 45775</strain>
    </source>
</reference>
<evidence type="ECO:0000256" key="1">
    <source>
        <dbReference type="SAM" id="Phobius"/>
    </source>
</evidence>
<proteinExistence type="predicted"/>
<feature type="transmembrane region" description="Helical" evidence="1">
    <location>
        <begin position="6"/>
        <end position="23"/>
    </location>
</feature>
<comment type="caution">
    <text evidence="2">The sequence shown here is derived from an EMBL/GenBank/DDBJ whole genome shotgun (WGS) entry which is preliminary data.</text>
</comment>
<name>A0A4V3DB71_9PSEU</name>
<keyword evidence="1" id="KW-1133">Transmembrane helix</keyword>
<keyword evidence="1" id="KW-0472">Membrane</keyword>
<dbReference type="OrthoDB" id="9808598at2"/>
<gene>
    <name evidence="2" type="ORF">EV188_101700</name>
</gene>
<evidence type="ECO:0000313" key="3">
    <source>
        <dbReference type="Proteomes" id="UP000295705"/>
    </source>
</evidence>
<protein>
    <submittedName>
        <fullName evidence="2">Uncharacterized protein</fullName>
    </submittedName>
</protein>
<keyword evidence="3" id="KW-1185">Reference proteome</keyword>
<feature type="transmembrane region" description="Helical" evidence="1">
    <location>
        <begin position="53"/>
        <end position="72"/>
    </location>
</feature>
<dbReference type="Proteomes" id="UP000295705">
    <property type="component" value="Unassembled WGS sequence"/>
</dbReference>
<keyword evidence="1" id="KW-0812">Transmembrane</keyword>
<sequence length="91" mass="10076">MRVRPWMVLLVAVVLPGCGHVLLRMPVRGLMFAFYTLLLGVITWNLTTPDTSLVGRLAGGLFVYAVSLFDAYTWAVRREHATSVDVSPQAN</sequence>
<dbReference type="AlphaFoldDB" id="A0A4V3DB71"/>
<accession>A0A4V3DB71</accession>
<evidence type="ECO:0000313" key="2">
    <source>
        <dbReference type="EMBL" id="TDQ65448.1"/>
    </source>
</evidence>
<feature type="transmembrane region" description="Helical" evidence="1">
    <location>
        <begin position="30"/>
        <end position="47"/>
    </location>
</feature>